<name>A0A849SFY8_UNCEI</name>
<accession>A0A849SFY8</accession>
<dbReference type="EMBL" id="JABFRW010000103">
    <property type="protein sequence ID" value="NOT34272.1"/>
    <property type="molecule type" value="Genomic_DNA"/>
</dbReference>
<comment type="caution">
    <text evidence="3">The sequence shown here is derived from an EMBL/GenBank/DDBJ whole genome shotgun (WGS) entry which is preliminary data.</text>
</comment>
<dbReference type="PANTHER" id="PTHR36842">
    <property type="entry name" value="PROTEIN TOLB HOMOLOG"/>
    <property type="match status" value="1"/>
</dbReference>
<dbReference type="PROSITE" id="PS51257">
    <property type="entry name" value="PROKAR_LIPOPROTEIN"/>
    <property type="match status" value="1"/>
</dbReference>
<feature type="chain" id="PRO_5032998105" evidence="2">
    <location>
        <begin position="27"/>
        <end position="363"/>
    </location>
</feature>
<evidence type="ECO:0000256" key="2">
    <source>
        <dbReference type="SAM" id="SignalP"/>
    </source>
</evidence>
<organism evidence="3 4">
    <name type="scientific">Eiseniibacteriota bacterium</name>
    <dbReference type="NCBI Taxonomy" id="2212470"/>
    <lineage>
        <taxon>Bacteria</taxon>
        <taxon>Candidatus Eiseniibacteriota</taxon>
    </lineage>
</organism>
<dbReference type="InterPro" id="IPR011659">
    <property type="entry name" value="WD40"/>
</dbReference>
<gene>
    <name evidence="3" type="ORF">HOP12_08905</name>
</gene>
<evidence type="ECO:0000256" key="1">
    <source>
        <dbReference type="ARBA" id="ARBA00009820"/>
    </source>
</evidence>
<dbReference type="Proteomes" id="UP000580839">
    <property type="component" value="Unassembled WGS sequence"/>
</dbReference>
<dbReference type="InterPro" id="IPR011042">
    <property type="entry name" value="6-blade_b-propeller_TolB-like"/>
</dbReference>
<keyword evidence="2" id="KW-0732">Signal</keyword>
<dbReference type="Pfam" id="PF07676">
    <property type="entry name" value="PD40"/>
    <property type="match status" value="2"/>
</dbReference>
<evidence type="ECO:0000313" key="4">
    <source>
        <dbReference type="Proteomes" id="UP000580839"/>
    </source>
</evidence>
<feature type="non-terminal residue" evidence="3">
    <location>
        <position position="363"/>
    </location>
</feature>
<comment type="similarity">
    <text evidence="1">Belongs to the TolB family.</text>
</comment>
<feature type="signal peptide" evidence="2">
    <location>
        <begin position="1"/>
        <end position="26"/>
    </location>
</feature>
<protein>
    <submittedName>
        <fullName evidence="3">Uncharacterized protein</fullName>
    </submittedName>
</protein>
<dbReference type="SUPFAM" id="SSF82171">
    <property type="entry name" value="DPP6 N-terminal domain-like"/>
    <property type="match status" value="1"/>
</dbReference>
<evidence type="ECO:0000313" key="3">
    <source>
        <dbReference type="EMBL" id="NOT34272.1"/>
    </source>
</evidence>
<proteinExistence type="inferred from homology"/>
<dbReference type="AlphaFoldDB" id="A0A849SFY8"/>
<sequence>MRTHRLHPASVTFTALFGAAMLASLAVTGCRESAPDDLIQEEPTTDALVFVKTQTEETLNRSNASGNLYKLSPIAPDGVVTPLTNFTGASIFDPEVSFDGLKIMFSMRPAGGSNRNIYEINADGTGLRQVTNGGGDDFDPTYLPNNRILFTSNRDNEMDEYNHSPAEHLYTADADGGNMERISFNQSDDFDPALLPDGRIMYTRWDHFGDFNRFPLFFTNPDGSSTFHLYGPHDRNFFHAVPTPDGRLIAIESTMINNDAGPIAVLKMEEGPADPRTGPSGTNWDVLTAQVNTDGEPWPYGAFKYPHPLGGNKYVASYTLPAATEDDVDYGLYTFALNQSGTGTPGDPASFSVQNLTFLYNDP</sequence>
<reference evidence="3 4" key="1">
    <citation type="submission" date="2020-04" db="EMBL/GenBank/DDBJ databases">
        <title>Metagenomic profiling of ammonia- and methane-oxidizing microorganisms in a Dutch drinking water treatment plant.</title>
        <authorList>
            <person name="Poghosyan L."/>
            <person name="Leucker S."/>
        </authorList>
    </citation>
    <scope>NUCLEOTIDE SEQUENCE [LARGE SCALE GENOMIC DNA]</scope>
    <source>
        <strain evidence="3">S-RSF-IL-03</strain>
    </source>
</reference>
<dbReference type="Gene3D" id="2.120.10.30">
    <property type="entry name" value="TolB, C-terminal domain"/>
    <property type="match status" value="2"/>
</dbReference>
<dbReference type="PANTHER" id="PTHR36842:SF1">
    <property type="entry name" value="PROTEIN TOLB"/>
    <property type="match status" value="1"/>
</dbReference>